<evidence type="ECO:0000313" key="4">
    <source>
        <dbReference type="Proteomes" id="UP001208570"/>
    </source>
</evidence>
<sequence length="501" mass="57530">MARLYTLCCVCKTQRRRRAFCSLLMFVAITTAVTMLSSSPPENKKSIDVFVIEEHHEALSYWHRFAITNKINRTGNTLIHIDAHPDMAAPEFLPGMPDFTWSTRQQQVIMLMQKNDVFIQGAVMIGMLSHIIWIYPSWDKNYDLNEHEIFIFEIGILTTKRNDNNHKIICECRTPVDKYTYQVRAGTKSECSYSREDDNGSDDEITIEKEFCRTKRSLLVEAIVGEVALEALKKSSGLNEPTDVILDIDEDFFGCERGGTTLENVRIPWSVVERLDRLTNELLCPKNAIHEEAGDRLMKGFIADFVRLCRLATESTCNVSSRVIVDRVKGSFLKQHRLTPRMFCQDRDYSLHLLRNTADVFRTLKYNQLVRLADLGFCLSESPATYGFENGNAEFSVCHGAISANDHLVFIYVPEEEELTKQMSLVRSILARVTAMQPNIVTLCRSVRDGYTPRHLAKRIEGDIVDFFNRSHEGIKYNLIYDDNLFGGKEGWHGRYKAYLK</sequence>
<keyword evidence="4" id="KW-1185">Reference proteome</keyword>
<evidence type="ECO:0000256" key="2">
    <source>
        <dbReference type="SAM" id="Phobius"/>
    </source>
</evidence>
<dbReference type="AlphaFoldDB" id="A0AAD9JDM1"/>
<keyword evidence="2" id="KW-1133">Transmembrane helix</keyword>
<accession>A0AAD9JDM1</accession>
<comment type="similarity">
    <text evidence="1">Belongs to the UPF0489 family.</text>
</comment>
<keyword evidence="2" id="KW-0472">Membrane</keyword>
<proteinExistence type="inferred from homology"/>
<dbReference type="Pfam" id="PF12640">
    <property type="entry name" value="UPF0489"/>
    <property type="match status" value="1"/>
</dbReference>
<dbReference type="PANTHER" id="PTHR13225">
    <property type="entry name" value="MISEXPRESSION SUPPRESSOR OF RAS 6"/>
    <property type="match status" value="1"/>
</dbReference>
<comment type="caution">
    <text evidence="3">The sequence shown here is derived from an EMBL/GenBank/DDBJ whole genome shotgun (WGS) entry which is preliminary data.</text>
</comment>
<name>A0AAD9JDM1_9ANNE</name>
<feature type="transmembrane region" description="Helical" evidence="2">
    <location>
        <begin position="20"/>
        <end position="38"/>
    </location>
</feature>
<dbReference type="Proteomes" id="UP001208570">
    <property type="component" value="Unassembled WGS sequence"/>
</dbReference>
<evidence type="ECO:0000313" key="3">
    <source>
        <dbReference type="EMBL" id="KAK2151143.1"/>
    </source>
</evidence>
<protein>
    <submittedName>
        <fullName evidence="3">Uncharacterized protein</fullName>
    </submittedName>
</protein>
<dbReference type="EMBL" id="JAODUP010000374">
    <property type="protein sequence ID" value="KAK2151143.1"/>
    <property type="molecule type" value="Genomic_DNA"/>
</dbReference>
<organism evidence="3 4">
    <name type="scientific">Paralvinella palmiformis</name>
    <dbReference type="NCBI Taxonomy" id="53620"/>
    <lineage>
        <taxon>Eukaryota</taxon>
        <taxon>Metazoa</taxon>
        <taxon>Spiralia</taxon>
        <taxon>Lophotrochozoa</taxon>
        <taxon>Annelida</taxon>
        <taxon>Polychaeta</taxon>
        <taxon>Sedentaria</taxon>
        <taxon>Canalipalpata</taxon>
        <taxon>Terebellida</taxon>
        <taxon>Terebelliformia</taxon>
        <taxon>Alvinellidae</taxon>
        <taxon>Paralvinella</taxon>
    </lineage>
</organism>
<dbReference type="PANTHER" id="PTHR13225:SF3">
    <property type="entry name" value="UPF0489 PROTEIN C5ORF22"/>
    <property type="match status" value="1"/>
</dbReference>
<keyword evidence="2" id="KW-0812">Transmembrane</keyword>
<reference evidence="3" key="1">
    <citation type="journal article" date="2023" name="Mol. Biol. Evol.">
        <title>Third-Generation Sequencing Reveals the Adaptive Role of the Epigenome in Three Deep-Sea Polychaetes.</title>
        <authorList>
            <person name="Perez M."/>
            <person name="Aroh O."/>
            <person name="Sun Y."/>
            <person name="Lan Y."/>
            <person name="Juniper S.K."/>
            <person name="Young C.R."/>
            <person name="Angers B."/>
            <person name="Qian P.Y."/>
        </authorList>
    </citation>
    <scope>NUCLEOTIDE SEQUENCE</scope>
    <source>
        <strain evidence="3">P08H-3</strain>
    </source>
</reference>
<gene>
    <name evidence="3" type="ORF">LSH36_374g00033</name>
</gene>
<dbReference type="InterPro" id="IPR024131">
    <property type="entry name" value="UPF0489"/>
</dbReference>
<evidence type="ECO:0000256" key="1">
    <source>
        <dbReference type="ARBA" id="ARBA00007099"/>
    </source>
</evidence>